<gene>
    <name evidence="2" type="ORF">EWM59_20280</name>
</gene>
<dbReference type="InterPro" id="IPR001173">
    <property type="entry name" value="Glyco_trans_2-like"/>
</dbReference>
<dbReference type="GO" id="GO:0016758">
    <property type="term" value="F:hexosyltransferase activity"/>
    <property type="evidence" value="ECO:0007669"/>
    <property type="project" value="UniProtKB-ARBA"/>
</dbReference>
<dbReference type="SUPFAM" id="SSF53448">
    <property type="entry name" value="Nucleotide-diphospho-sugar transferases"/>
    <property type="match status" value="1"/>
</dbReference>
<dbReference type="EMBL" id="SEWF01000037">
    <property type="protein sequence ID" value="RYU93749.1"/>
    <property type="molecule type" value="Genomic_DNA"/>
</dbReference>
<sequence>MKISIVTAAYNSAATIRDTIESVLSQDYPDIEYIVADGASKDGTVDILKSYGDRIKWISEKDGGIFYAMNKGVEMATGDAVGIIGSDDFYPNNQVISKVVKAFKESGADSVYGDLHYVNNKDVTKIERNWKSGSYNRNKFLHGWMPPHTAFFLKKKIYDTYGLYVPTMPNASDYELMLRMLYKHKVSSYHVPEVLMKMRNGGNSNDSLKKRITANKEDRNAWKINGLSPRWYTLYAKPISKLLQWVVK</sequence>
<dbReference type="CDD" id="cd06433">
    <property type="entry name" value="GT_2_WfgS_like"/>
    <property type="match status" value="1"/>
</dbReference>
<evidence type="ECO:0000313" key="2">
    <source>
        <dbReference type="EMBL" id="RYU93749.1"/>
    </source>
</evidence>
<accession>A0A4Q5LW15</accession>
<keyword evidence="2" id="KW-0808">Transferase</keyword>
<keyword evidence="3" id="KW-1185">Reference proteome</keyword>
<evidence type="ECO:0000259" key="1">
    <source>
        <dbReference type="Pfam" id="PF00535"/>
    </source>
</evidence>
<protein>
    <submittedName>
        <fullName evidence="2">Glycosyltransferase</fullName>
    </submittedName>
</protein>
<dbReference type="Pfam" id="PF00535">
    <property type="entry name" value="Glycos_transf_2"/>
    <property type="match status" value="1"/>
</dbReference>
<dbReference type="Proteomes" id="UP000293162">
    <property type="component" value="Unassembled WGS sequence"/>
</dbReference>
<reference evidence="2 3" key="1">
    <citation type="submission" date="2019-02" db="EMBL/GenBank/DDBJ databases">
        <title>Bacterial novel species Emticicia sp. 17J42-9 isolated from soil.</title>
        <authorList>
            <person name="Jung H.-Y."/>
        </authorList>
    </citation>
    <scope>NUCLEOTIDE SEQUENCE [LARGE SCALE GENOMIC DNA]</scope>
    <source>
        <strain evidence="2 3">17J42-9</strain>
    </source>
</reference>
<name>A0A4Q5LW15_9BACT</name>
<dbReference type="RefSeq" id="WP_130023079.1">
    <property type="nucleotide sequence ID" value="NZ_SEWF01000037.1"/>
</dbReference>
<dbReference type="PANTHER" id="PTHR22916">
    <property type="entry name" value="GLYCOSYLTRANSFERASE"/>
    <property type="match status" value="1"/>
</dbReference>
<dbReference type="Gene3D" id="3.90.550.10">
    <property type="entry name" value="Spore Coat Polysaccharide Biosynthesis Protein SpsA, Chain A"/>
    <property type="match status" value="1"/>
</dbReference>
<dbReference type="InterPro" id="IPR029044">
    <property type="entry name" value="Nucleotide-diphossugar_trans"/>
</dbReference>
<dbReference type="PANTHER" id="PTHR22916:SF3">
    <property type="entry name" value="UDP-GLCNAC:BETAGAL BETA-1,3-N-ACETYLGLUCOSAMINYLTRANSFERASE-LIKE PROTEIN 1"/>
    <property type="match status" value="1"/>
</dbReference>
<comment type="caution">
    <text evidence="2">The sequence shown here is derived from an EMBL/GenBank/DDBJ whole genome shotgun (WGS) entry which is preliminary data.</text>
</comment>
<dbReference type="OrthoDB" id="9788101at2"/>
<proteinExistence type="predicted"/>
<feature type="domain" description="Glycosyltransferase 2-like" evidence="1">
    <location>
        <begin position="4"/>
        <end position="160"/>
    </location>
</feature>
<organism evidence="2 3">
    <name type="scientific">Emticicia agri</name>
    <dbReference type="NCBI Taxonomy" id="2492393"/>
    <lineage>
        <taxon>Bacteria</taxon>
        <taxon>Pseudomonadati</taxon>
        <taxon>Bacteroidota</taxon>
        <taxon>Cytophagia</taxon>
        <taxon>Cytophagales</taxon>
        <taxon>Leadbetterellaceae</taxon>
        <taxon>Emticicia</taxon>
    </lineage>
</organism>
<dbReference type="AlphaFoldDB" id="A0A4Q5LW15"/>
<evidence type="ECO:0000313" key="3">
    <source>
        <dbReference type="Proteomes" id="UP000293162"/>
    </source>
</evidence>